<comment type="caution">
    <text evidence="3">The sequence shown here is derived from an EMBL/GenBank/DDBJ whole genome shotgun (WGS) entry which is preliminary data.</text>
</comment>
<proteinExistence type="predicted"/>
<feature type="non-terminal residue" evidence="3">
    <location>
        <position position="177"/>
    </location>
</feature>
<reference evidence="3 4" key="1">
    <citation type="journal article" date="2020" name="bioRxiv">
        <title>Metabolic contributions of an alphaproteobacterial endosymbiont in the apicomplexan Cardiosporidium cionae.</title>
        <authorList>
            <person name="Hunter E.S."/>
            <person name="Paight C.J."/>
            <person name="Lane C.E."/>
        </authorList>
    </citation>
    <scope>NUCLEOTIDE SEQUENCE [LARGE SCALE GENOMIC DNA]</scope>
    <source>
        <strain evidence="3">ESH_2018</strain>
    </source>
</reference>
<dbReference type="Pfam" id="PF05199">
    <property type="entry name" value="GMC_oxred_C"/>
    <property type="match status" value="1"/>
</dbReference>
<organism evidence="3 4">
    <name type="scientific">Cardiosporidium cionae</name>
    <dbReference type="NCBI Taxonomy" id="476202"/>
    <lineage>
        <taxon>Eukaryota</taxon>
        <taxon>Sar</taxon>
        <taxon>Alveolata</taxon>
        <taxon>Apicomplexa</taxon>
        <taxon>Aconoidasida</taxon>
        <taxon>Nephromycida</taxon>
        <taxon>Cardiosporidium</taxon>
    </lineage>
</organism>
<dbReference type="Proteomes" id="UP000823046">
    <property type="component" value="Unassembled WGS sequence"/>
</dbReference>
<dbReference type="InterPro" id="IPR007867">
    <property type="entry name" value="GMC_OxRtase_C"/>
</dbReference>
<evidence type="ECO:0000313" key="4">
    <source>
        <dbReference type="Proteomes" id="UP000823046"/>
    </source>
</evidence>
<feature type="domain" description="Glucose-methanol-choline oxidoreductase C-terminal" evidence="2">
    <location>
        <begin position="110"/>
        <end position="177"/>
    </location>
</feature>
<accession>A0ABQ7JDD2</accession>
<feature type="compositionally biased region" description="Polar residues" evidence="1">
    <location>
        <begin position="74"/>
        <end position="102"/>
    </location>
</feature>
<protein>
    <recommendedName>
        <fullName evidence="2">Glucose-methanol-choline oxidoreductase C-terminal domain-containing protein</fullName>
    </recommendedName>
</protein>
<dbReference type="EMBL" id="JADAQX010000097">
    <property type="protein sequence ID" value="KAF8822022.1"/>
    <property type="molecule type" value="Genomic_DNA"/>
</dbReference>
<name>A0ABQ7JDD2_9APIC</name>
<sequence>PAKTKDTTQSCTGPVHLDAYTISCGASDPAYYFMHYKRTADKSSWVHDALLNAGNVTPIQQQAPMNDKAIHSTPMRSSQVPSSDRISTQNMTGHTPSKQWASTYPPILPDPDDPVAVAKYALTYMTSIWHHAGTSPMGTVVDESFNILGLDRISIIDAGVLNQMSRMNPTATMLMLG</sequence>
<evidence type="ECO:0000259" key="2">
    <source>
        <dbReference type="Pfam" id="PF05199"/>
    </source>
</evidence>
<evidence type="ECO:0000313" key="3">
    <source>
        <dbReference type="EMBL" id="KAF8822022.1"/>
    </source>
</evidence>
<feature type="non-terminal residue" evidence="3">
    <location>
        <position position="1"/>
    </location>
</feature>
<dbReference type="Gene3D" id="3.30.410.40">
    <property type="match status" value="1"/>
</dbReference>
<gene>
    <name evidence="3" type="ORF">IE077_001218</name>
</gene>
<dbReference type="Gene3D" id="3.50.50.60">
    <property type="entry name" value="FAD/NAD(P)-binding domain"/>
    <property type="match status" value="1"/>
</dbReference>
<dbReference type="InterPro" id="IPR036188">
    <property type="entry name" value="FAD/NAD-bd_sf"/>
</dbReference>
<feature type="region of interest" description="Disordered" evidence="1">
    <location>
        <begin position="71"/>
        <end position="104"/>
    </location>
</feature>
<keyword evidence="4" id="KW-1185">Reference proteome</keyword>
<evidence type="ECO:0000256" key="1">
    <source>
        <dbReference type="SAM" id="MobiDB-lite"/>
    </source>
</evidence>